<dbReference type="Gene3D" id="3.10.105.10">
    <property type="entry name" value="Dipeptide-binding Protein, Domain 3"/>
    <property type="match status" value="1"/>
</dbReference>
<dbReference type="Gene3D" id="3.40.190.10">
    <property type="entry name" value="Periplasmic binding protein-like II"/>
    <property type="match status" value="1"/>
</dbReference>
<dbReference type="SUPFAM" id="SSF53850">
    <property type="entry name" value="Periplasmic binding protein-like II"/>
    <property type="match status" value="1"/>
</dbReference>
<evidence type="ECO:0000313" key="3">
    <source>
        <dbReference type="EMBL" id="GGB38497.1"/>
    </source>
</evidence>
<proteinExistence type="predicted"/>
<dbReference type="PIRSF" id="PIRSF002741">
    <property type="entry name" value="MppA"/>
    <property type="match status" value="1"/>
</dbReference>
<dbReference type="PANTHER" id="PTHR30290:SF38">
    <property type="entry name" value="D,D-DIPEPTIDE-BINDING PERIPLASMIC PROTEIN DDPA-RELATED"/>
    <property type="match status" value="1"/>
</dbReference>
<dbReference type="InterPro" id="IPR039424">
    <property type="entry name" value="SBP_5"/>
</dbReference>
<dbReference type="Proteomes" id="UP000621454">
    <property type="component" value="Unassembled WGS sequence"/>
</dbReference>
<comment type="caution">
    <text evidence="3">The sequence shown here is derived from an EMBL/GenBank/DDBJ whole genome shotgun (WGS) entry which is preliminary data.</text>
</comment>
<dbReference type="InterPro" id="IPR000914">
    <property type="entry name" value="SBP_5_dom"/>
</dbReference>
<accession>A0A916WW10</accession>
<dbReference type="GO" id="GO:0015833">
    <property type="term" value="P:peptide transport"/>
    <property type="evidence" value="ECO:0007669"/>
    <property type="project" value="TreeGrafter"/>
</dbReference>
<reference evidence="3" key="2">
    <citation type="submission" date="2020-09" db="EMBL/GenBank/DDBJ databases">
        <authorList>
            <person name="Sun Q."/>
            <person name="Zhou Y."/>
        </authorList>
    </citation>
    <scope>NUCLEOTIDE SEQUENCE</scope>
    <source>
        <strain evidence="3">CGMCC 1.12827</strain>
    </source>
</reference>
<dbReference type="InterPro" id="IPR030678">
    <property type="entry name" value="Peptide/Ni-bd"/>
</dbReference>
<keyword evidence="4" id="KW-1185">Reference proteome</keyword>
<dbReference type="Pfam" id="PF00496">
    <property type="entry name" value="SBP_bac_5"/>
    <property type="match status" value="1"/>
</dbReference>
<dbReference type="AlphaFoldDB" id="A0A916WW10"/>
<reference evidence="3" key="1">
    <citation type="journal article" date="2014" name="Int. J. Syst. Evol. Microbiol.">
        <title>Complete genome sequence of Corynebacterium casei LMG S-19264T (=DSM 44701T), isolated from a smear-ripened cheese.</title>
        <authorList>
            <consortium name="US DOE Joint Genome Institute (JGI-PGF)"/>
            <person name="Walter F."/>
            <person name="Albersmeier A."/>
            <person name="Kalinowski J."/>
            <person name="Ruckert C."/>
        </authorList>
    </citation>
    <scope>NUCLEOTIDE SEQUENCE</scope>
    <source>
        <strain evidence="3">CGMCC 1.12827</strain>
    </source>
</reference>
<name>A0A916WW10_9ACTN</name>
<dbReference type="EMBL" id="BMGC01000021">
    <property type="protein sequence ID" value="GGB38497.1"/>
    <property type="molecule type" value="Genomic_DNA"/>
</dbReference>
<dbReference type="GO" id="GO:0042597">
    <property type="term" value="C:periplasmic space"/>
    <property type="evidence" value="ECO:0007669"/>
    <property type="project" value="UniProtKB-ARBA"/>
</dbReference>
<sequence length="463" mass="50188">MSIGLGAAPKNLDFTQTAGAAIPQALMYNVYESLVKVDGEGKIQPLLAKSWTISPDRKTYDFVLEPSAKFSNGDAFTADDVKFSLERIKSWKANTPKNLAAIDHVDVVSPTEAKVVLSKPDNNVLFWLAGPLGAMFTPNGVSDLANKAVGTGPYTVDSYSTDESLVMKRNDSYWGKKPGVSGVTLKYYVDANAPTNALRSGEIDVVYQAQALDQVKSFESDKSFTVNVGTTQGIIYMSMNPTRAPFTDIRVRQAIEYGIDKKEVNTTVTNGYGKITGEPVPSTDPWAEDKSSVYPYDPEKAKQLLADSGHSNMTVQFNVPSLPYSQSIGQVVKSELAKIGVTVNLVTQEFPAVWLQNTFTQADYQMTVINHVEPRSFTNYADSTYYWRLSDPAVNDAIASAASAPSDDEYVAGMRKAVDAVVAAAPGDWLYNAPNVVLEKTGIDGISKNDTGVALDLTSLSRS</sequence>
<keyword evidence="1" id="KW-0732">Signal</keyword>
<dbReference type="PANTHER" id="PTHR30290">
    <property type="entry name" value="PERIPLASMIC BINDING COMPONENT OF ABC TRANSPORTER"/>
    <property type="match status" value="1"/>
</dbReference>
<evidence type="ECO:0000313" key="4">
    <source>
        <dbReference type="Proteomes" id="UP000621454"/>
    </source>
</evidence>
<gene>
    <name evidence="3" type="ORF">GCM10011489_27720</name>
</gene>
<dbReference type="GO" id="GO:1904680">
    <property type="term" value="F:peptide transmembrane transporter activity"/>
    <property type="evidence" value="ECO:0007669"/>
    <property type="project" value="TreeGrafter"/>
</dbReference>
<evidence type="ECO:0000256" key="1">
    <source>
        <dbReference type="ARBA" id="ARBA00022729"/>
    </source>
</evidence>
<organism evidence="3 4">
    <name type="scientific">Gordonia jinhuaensis</name>
    <dbReference type="NCBI Taxonomy" id="1517702"/>
    <lineage>
        <taxon>Bacteria</taxon>
        <taxon>Bacillati</taxon>
        <taxon>Actinomycetota</taxon>
        <taxon>Actinomycetes</taxon>
        <taxon>Mycobacteriales</taxon>
        <taxon>Gordoniaceae</taxon>
        <taxon>Gordonia</taxon>
    </lineage>
</organism>
<evidence type="ECO:0000259" key="2">
    <source>
        <dbReference type="Pfam" id="PF00496"/>
    </source>
</evidence>
<feature type="domain" description="Solute-binding protein family 5" evidence="2">
    <location>
        <begin position="42"/>
        <end position="371"/>
    </location>
</feature>
<dbReference type="GO" id="GO:0043190">
    <property type="term" value="C:ATP-binding cassette (ABC) transporter complex"/>
    <property type="evidence" value="ECO:0007669"/>
    <property type="project" value="InterPro"/>
</dbReference>
<protein>
    <submittedName>
        <fullName evidence="3">Peptide ABC transporter substrate-binding protein</fullName>
    </submittedName>
</protein>